<dbReference type="Pfam" id="PF09745">
    <property type="entry name" value="NSRP1_N"/>
    <property type="match status" value="1"/>
</dbReference>
<dbReference type="EMBL" id="MCOG01000187">
    <property type="protein sequence ID" value="ORY28213.1"/>
    <property type="molecule type" value="Genomic_DNA"/>
</dbReference>
<dbReference type="InterPro" id="IPR018612">
    <property type="entry name" value="NSRP1_N"/>
</dbReference>
<gene>
    <name evidence="5" type="ORF">LY90DRAFT_524163</name>
</gene>
<dbReference type="STRING" id="1754190.A0A1Y2B077"/>
<feature type="compositionally biased region" description="Basic and acidic residues" evidence="3">
    <location>
        <begin position="145"/>
        <end position="176"/>
    </location>
</feature>
<feature type="compositionally biased region" description="Basic and acidic residues" evidence="3">
    <location>
        <begin position="117"/>
        <end position="133"/>
    </location>
</feature>
<feature type="compositionally biased region" description="Basic and acidic residues" evidence="3">
    <location>
        <begin position="184"/>
        <end position="205"/>
    </location>
</feature>
<evidence type="ECO:0000259" key="4">
    <source>
        <dbReference type="Pfam" id="PF09745"/>
    </source>
</evidence>
<comment type="caution">
    <text evidence="5">The sequence shown here is derived from an EMBL/GenBank/DDBJ whole genome shotgun (WGS) entry which is preliminary data.</text>
</comment>
<accession>A0A1Y2B077</accession>
<feature type="region of interest" description="Disordered" evidence="3">
    <location>
        <begin position="117"/>
        <end position="403"/>
    </location>
</feature>
<evidence type="ECO:0000313" key="6">
    <source>
        <dbReference type="Proteomes" id="UP000193920"/>
    </source>
</evidence>
<dbReference type="GO" id="GO:0000381">
    <property type="term" value="P:regulation of alternative mRNA splicing, via spliceosome"/>
    <property type="evidence" value="ECO:0007669"/>
    <property type="project" value="InterPro"/>
</dbReference>
<name>A0A1Y2B077_9FUNG</name>
<reference evidence="5 6" key="1">
    <citation type="submission" date="2016-08" db="EMBL/GenBank/DDBJ databases">
        <title>A Parts List for Fungal Cellulosomes Revealed by Comparative Genomics.</title>
        <authorList>
            <consortium name="DOE Joint Genome Institute"/>
            <person name="Haitjema C.H."/>
            <person name="Gilmore S.P."/>
            <person name="Henske J.K."/>
            <person name="Solomon K.V."/>
            <person name="De Groot R."/>
            <person name="Kuo A."/>
            <person name="Mondo S.J."/>
            <person name="Salamov A.A."/>
            <person name="Labutti K."/>
            <person name="Zhao Z."/>
            <person name="Chiniquy J."/>
            <person name="Barry K."/>
            <person name="Brewer H.M."/>
            <person name="Purvine S.O."/>
            <person name="Wright A.T."/>
            <person name="Boxma B."/>
            <person name="Van Alen T."/>
            <person name="Hackstein J.H."/>
            <person name="Baker S.E."/>
            <person name="Grigoriev I.V."/>
            <person name="O'Malley M.A."/>
        </authorList>
    </citation>
    <scope>NUCLEOTIDE SEQUENCE [LARGE SCALE GENOMIC DNA]</scope>
    <source>
        <strain evidence="5 6">G1</strain>
    </source>
</reference>
<keyword evidence="6" id="KW-1185">Reference proteome</keyword>
<proteinExistence type="inferred from homology"/>
<dbReference type="Proteomes" id="UP000193920">
    <property type="component" value="Unassembled WGS sequence"/>
</dbReference>
<comment type="similarity">
    <text evidence="1">Belongs to the NSRP1 family.</text>
</comment>
<evidence type="ECO:0000256" key="3">
    <source>
        <dbReference type="SAM" id="MobiDB-lite"/>
    </source>
</evidence>
<feature type="domain" description="Nuclear speckle splicing regulatory protein 1 N-terminal" evidence="4">
    <location>
        <begin position="92"/>
        <end position="208"/>
    </location>
</feature>
<dbReference type="PANTHER" id="PTHR47845:SF1">
    <property type="entry name" value="NUCLEAR SPECKLE SPLICING REGULATORY PROTEIN 1 HOMOLOG"/>
    <property type="match status" value="1"/>
</dbReference>
<organism evidence="5 6">
    <name type="scientific">Neocallimastix californiae</name>
    <dbReference type="NCBI Taxonomy" id="1754190"/>
    <lineage>
        <taxon>Eukaryota</taxon>
        <taxon>Fungi</taxon>
        <taxon>Fungi incertae sedis</taxon>
        <taxon>Chytridiomycota</taxon>
        <taxon>Chytridiomycota incertae sedis</taxon>
        <taxon>Neocallimastigomycetes</taxon>
        <taxon>Neocallimastigales</taxon>
        <taxon>Neocallimastigaceae</taxon>
        <taxon>Neocallimastix</taxon>
    </lineage>
</organism>
<feature type="compositionally biased region" description="Basic and acidic residues" evidence="3">
    <location>
        <begin position="221"/>
        <end position="244"/>
    </location>
</feature>
<dbReference type="PANTHER" id="PTHR47845">
    <property type="entry name" value="NUCLEAR SPECKLE SPLICING REGULATORY PROTEIN 1 HOMOLOG"/>
    <property type="match status" value="1"/>
</dbReference>
<feature type="compositionally biased region" description="Acidic residues" evidence="3">
    <location>
        <begin position="245"/>
        <end position="255"/>
    </location>
</feature>
<evidence type="ECO:0000256" key="1">
    <source>
        <dbReference type="ARBA" id="ARBA00010126"/>
    </source>
</evidence>
<feature type="compositionally biased region" description="Basic and acidic residues" evidence="3">
    <location>
        <begin position="293"/>
        <end position="343"/>
    </location>
</feature>
<sequence>MASTGSLRNVEGASGKKYGLIMPVKSKKVNISFGKNKKANLNSKPIKVNPLFSELNDEEDEDEDNLSTLASSRKNINLELRAMTKNASKQVEAEYQKAIEEDPNVYDYDEVYDSMKRDELERKGKHQNKDEKKKPKYIASLLASAERRKKEQMRIMERRIQKEREEEGDKYKDKEMFVTSAYKEQQDELRRLEEEERKKEGKNESNKGSMTGFYRNILNSRAHDPIKLKTNEDNDKKELNKTKESEEEESEEEDQLKEALNAGKKVALNDDNEIIDKRQLLNAGLNISKKKVKSLEKERQEERKRREEERRRAYELKKEEERKKREEERKRREAIKEQRKRAYEYVQSQKMEKIKAKEAEIQKQKEELQRKMSKRSTDDSISDAKRRYLERKKEKERLAALKK</sequence>
<keyword evidence="2" id="KW-0175">Coiled coil</keyword>
<evidence type="ECO:0000313" key="5">
    <source>
        <dbReference type="EMBL" id="ORY28213.1"/>
    </source>
</evidence>
<evidence type="ECO:0000256" key="2">
    <source>
        <dbReference type="ARBA" id="ARBA00023054"/>
    </source>
</evidence>
<protein>
    <recommendedName>
        <fullName evidence="4">Nuclear speckle splicing regulatory protein 1 N-terminal domain-containing protein</fullName>
    </recommendedName>
</protein>
<dbReference type="OrthoDB" id="446635at2759"/>
<dbReference type="AlphaFoldDB" id="A0A1Y2B077"/>
<feature type="compositionally biased region" description="Basic and acidic residues" evidence="3">
    <location>
        <begin position="350"/>
        <end position="403"/>
    </location>
</feature>
<dbReference type="InterPro" id="IPR053246">
    <property type="entry name" value="NS_splicing_regulatory_protein"/>
</dbReference>